<sequence>MRLPVEIKAFSLPFAEQIEFFRRKLNLPTQSWADIYREQHDWAFVVAGANRNDLVADFRTAIDKAISEGTTLAEFREDFDNIVAKHGWSYNGGRNWRSRVIYETNLNSSYMAGRYQQMLSVSARRPFWRYVHSGSENPRLDHLSWNNLVLRYDDPWWQTHYPPCGWGCDCRVQALNERDMQRMGLQLGEAPAMEWETREIGKRSPNGPTTVRVPKGVDPGFEHVPGQSRLESAVPKKRTAPPLPGTSESIVPNTRARDVLPRPRSLPNSNLSNTESFLQEFGATPEQPAVFSDAVGERVVVGNQMFATAQRLDPQQLQLLSQTLKLPDEIWTFIEWHEQSNSSTVRRRYLARLMLPGNAQPVSVVFELGSDGWTAITSLTDATLAIEDMRVGVRLFARGE</sequence>
<evidence type="ECO:0008006" key="6">
    <source>
        <dbReference type="Google" id="ProtNLM"/>
    </source>
</evidence>
<dbReference type="Pfam" id="PF18810">
    <property type="entry name" value="PBECR2"/>
    <property type="match status" value="1"/>
</dbReference>
<protein>
    <recommendedName>
        <fullName evidence="6">Phage head morphogenesis domain-containing protein</fullName>
    </recommendedName>
</protein>
<organism evidence="4 5">
    <name type="scientific">Cellvibrio mixtus</name>
    <dbReference type="NCBI Taxonomy" id="39650"/>
    <lineage>
        <taxon>Bacteria</taxon>
        <taxon>Pseudomonadati</taxon>
        <taxon>Pseudomonadota</taxon>
        <taxon>Gammaproteobacteria</taxon>
        <taxon>Cellvibrionales</taxon>
        <taxon>Cellvibrionaceae</taxon>
        <taxon>Cellvibrio</taxon>
    </lineage>
</organism>
<evidence type="ECO:0000313" key="4">
    <source>
        <dbReference type="EMBL" id="OZY84828.1"/>
    </source>
</evidence>
<keyword evidence="5" id="KW-1185">Reference proteome</keyword>
<evidence type="ECO:0000259" key="2">
    <source>
        <dbReference type="Pfam" id="PF04233"/>
    </source>
</evidence>
<name>A0A266Q4N2_9GAMM</name>
<dbReference type="EMBL" id="NHNI01000002">
    <property type="protein sequence ID" value="OZY84828.1"/>
    <property type="molecule type" value="Genomic_DNA"/>
</dbReference>
<evidence type="ECO:0000313" key="5">
    <source>
        <dbReference type="Proteomes" id="UP000216101"/>
    </source>
</evidence>
<gene>
    <name evidence="4" type="ORF">CBP51_16840</name>
</gene>
<feature type="domain" description="Phage-Barnase-EndoU-ColicinE5/D-RelE like nuclease 2" evidence="3">
    <location>
        <begin position="277"/>
        <end position="396"/>
    </location>
</feature>
<reference evidence="5" key="1">
    <citation type="submission" date="2017-05" db="EMBL/GenBank/DDBJ databases">
        <authorList>
            <person name="Barney B.M."/>
        </authorList>
    </citation>
    <scope>NUCLEOTIDE SEQUENCE [LARGE SCALE GENOMIC DNA]</scope>
    <source>
        <strain evidence="5">PSBB022</strain>
    </source>
</reference>
<evidence type="ECO:0000256" key="1">
    <source>
        <dbReference type="SAM" id="MobiDB-lite"/>
    </source>
</evidence>
<dbReference type="Proteomes" id="UP000216101">
    <property type="component" value="Unassembled WGS sequence"/>
</dbReference>
<feature type="region of interest" description="Disordered" evidence="1">
    <location>
        <begin position="200"/>
        <end position="251"/>
    </location>
</feature>
<dbReference type="Pfam" id="PF04233">
    <property type="entry name" value="Phage_Mu_F"/>
    <property type="match status" value="1"/>
</dbReference>
<dbReference type="InterPro" id="IPR006528">
    <property type="entry name" value="Phage_head_morphogenesis_dom"/>
</dbReference>
<feature type="domain" description="Phage head morphogenesis" evidence="2">
    <location>
        <begin position="57"/>
        <end position="172"/>
    </location>
</feature>
<dbReference type="InterPro" id="IPR041110">
    <property type="entry name" value="PBECR2"/>
</dbReference>
<evidence type="ECO:0000259" key="3">
    <source>
        <dbReference type="Pfam" id="PF18810"/>
    </source>
</evidence>
<comment type="caution">
    <text evidence="4">The sequence shown here is derived from an EMBL/GenBank/DDBJ whole genome shotgun (WGS) entry which is preliminary data.</text>
</comment>
<dbReference type="AlphaFoldDB" id="A0A266Q4N2"/>
<proteinExistence type="predicted"/>
<accession>A0A266Q4N2</accession>